<keyword evidence="10 11" id="KW-0368">Histidine biosynthesis</keyword>
<dbReference type="PANTHER" id="PTHR42945:SF1">
    <property type="entry name" value="HISTIDINE BIOSYNTHESIS BIFUNCTIONAL PROTEIN HIS7"/>
    <property type="match status" value="1"/>
</dbReference>
<comment type="pathway">
    <text evidence="3 11">Amino-acid biosynthesis; L-histidine biosynthesis; L-histidine from 5-phospho-alpha-D-ribose 1-diphosphate: step 3/9.</text>
</comment>
<accession>A0A5M6D5E7</accession>
<evidence type="ECO:0000259" key="12">
    <source>
        <dbReference type="Pfam" id="PF01502"/>
    </source>
</evidence>
<dbReference type="InterPro" id="IPR038019">
    <property type="entry name" value="PRib_AMP_CycHydrolase_sf"/>
</dbReference>
<dbReference type="SUPFAM" id="SSF141734">
    <property type="entry name" value="HisI-like"/>
    <property type="match status" value="1"/>
</dbReference>
<evidence type="ECO:0000256" key="4">
    <source>
        <dbReference type="ARBA" id="ARBA00005204"/>
    </source>
</evidence>
<dbReference type="GO" id="GO:0000287">
    <property type="term" value="F:magnesium ion binding"/>
    <property type="evidence" value="ECO:0007669"/>
    <property type="project" value="UniProtKB-UniRule"/>
</dbReference>
<feature type="binding site" evidence="11">
    <location>
        <position position="87"/>
    </location>
    <ligand>
        <name>Mg(2+)</name>
        <dbReference type="ChEBI" id="CHEBI:18420"/>
    </ligand>
</feature>
<dbReference type="FunFam" id="3.10.20.810:FF:000001">
    <property type="entry name" value="Histidine biosynthesis bifunctional protein HisIE"/>
    <property type="match status" value="1"/>
</dbReference>
<dbReference type="GO" id="GO:0005737">
    <property type="term" value="C:cytoplasm"/>
    <property type="evidence" value="ECO:0007669"/>
    <property type="project" value="UniProtKB-SubCell"/>
</dbReference>
<keyword evidence="9 11" id="KW-0378">Hydrolase</keyword>
<dbReference type="Gene3D" id="3.10.20.810">
    <property type="entry name" value="Phosphoribosyl-AMP cyclohydrolase"/>
    <property type="match status" value="1"/>
</dbReference>
<evidence type="ECO:0000256" key="7">
    <source>
        <dbReference type="ARBA" id="ARBA00022490"/>
    </source>
</evidence>
<organism evidence="13 14">
    <name type="scientific">Roseiconus nitratireducens</name>
    <dbReference type="NCBI Taxonomy" id="2605748"/>
    <lineage>
        <taxon>Bacteria</taxon>
        <taxon>Pseudomonadati</taxon>
        <taxon>Planctomycetota</taxon>
        <taxon>Planctomycetia</taxon>
        <taxon>Pirellulales</taxon>
        <taxon>Pirellulaceae</taxon>
        <taxon>Roseiconus</taxon>
    </lineage>
</organism>
<dbReference type="RefSeq" id="WP_150078399.1">
    <property type="nucleotide sequence ID" value="NZ_VWOX01000013.1"/>
</dbReference>
<dbReference type="Pfam" id="PF01502">
    <property type="entry name" value="PRA-CH"/>
    <property type="match status" value="1"/>
</dbReference>
<evidence type="ECO:0000313" key="14">
    <source>
        <dbReference type="Proteomes" id="UP000324479"/>
    </source>
</evidence>
<comment type="caution">
    <text evidence="13">The sequence shown here is derived from an EMBL/GenBank/DDBJ whole genome shotgun (WGS) entry which is preliminary data.</text>
</comment>
<keyword evidence="8 11" id="KW-0028">Amino-acid biosynthesis</keyword>
<evidence type="ECO:0000256" key="6">
    <source>
        <dbReference type="ARBA" id="ARBA00008299"/>
    </source>
</evidence>
<keyword evidence="14" id="KW-1185">Reference proteome</keyword>
<comment type="pathway">
    <text evidence="4">Amino-acid biosynthesis; L-histidine biosynthesis; L-histidine from 5-phospho-alpha-D-ribose 1-diphosphate: step 2/9.</text>
</comment>
<dbReference type="InterPro" id="IPR002496">
    <property type="entry name" value="PRib_AMP_CycHydrolase_dom"/>
</dbReference>
<evidence type="ECO:0000256" key="11">
    <source>
        <dbReference type="HAMAP-Rule" id="MF_01021"/>
    </source>
</evidence>
<dbReference type="AlphaFoldDB" id="A0A5M6D5E7"/>
<evidence type="ECO:0000256" key="9">
    <source>
        <dbReference type="ARBA" id="ARBA00022801"/>
    </source>
</evidence>
<keyword evidence="7 11" id="KW-0963">Cytoplasm</keyword>
<evidence type="ECO:0000256" key="10">
    <source>
        <dbReference type="ARBA" id="ARBA00023102"/>
    </source>
</evidence>
<feature type="binding site" evidence="11">
    <location>
        <position position="109"/>
    </location>
    <ligand>
        <name>Zn(2+)</name>
        <dbReference type="ChEBI" id="CHEBI:29105"/>
        <note>ligand shared between dimeric partners</note>
    </ligand>
</feature>
<evidence type="ECO:0000256" key="5">
    <source>
        <dbReference type="ARBA" id="ARBA00007731"/>
    </source>
</evidence>
<sequence length="145" mass="16509">MTEPEPTDDPCDVADFSRGVDGLLPVIAQDATSQRVLMMAWMNREALRETLESGQAVYYSRSRQALWRKGETSGHRQRVREVRLDCDRDTILLLVDQVGAACHEGYQSCFFRRVDEGRLQIVEERLVDPAAVYARATPEPHRSKS</sequence>
<dbReference type="Proteomes" id="UP000324479">
    <property type="component" value="Unassembled WGS sequence"/>
</dbReference>
<name>A0A5M6D5E7_9BACT</name>
<dbReference type="GO" id="GO:0000105">
    <property type="term" value="P:L-histidine biosynthetic process"/>
    <property type="evidence" value="ECO:0007669"/>
    <property type="project" value="UniProtKB-UniRule"/>
</dbReference>
<evidence type="ECO:0000256" key="2">
    <source>
        <dbReference type="ARBA" id="ARBA00001460"/>
    </source>
</evidence>
<comment type="similarity">
    <text evidence="5">In the C-terminal section; belongs to the PRA-PH family.</text>
</comment>
<evidence type="ECO:0000256" key="8">
    <source>
        <dbReference type="ARBA" id="ARBA00022605"/>
    </source>
</evidence>
<gene>
    <name evidence="11 13" type="primary">hisI</name>
    <name evidence="13" type="ORF">FYK55_20705</name>
</gene>
<comment type="similarity">
    <text evidence="11">Belongs to the PRA-CH family.</text>
</comment>
<dbReference type="GO" id="GO:0004635">
    <property type="term" value="F:phosphoribosyl-AMP cyclohydrolase activity"/>
    <property type="evidence" value="ECO:0007669"/>
    <property type="project" value="UniProtKB-UniRule"/>
</dbReference>
<feature type="binding site" evidence="11">
    <location>
        <position position="85"/>
    </location>
    <ligand>
        <name>Mg(2+)</name>
        <dbReference type="ChEBI" id="CHEBI:18420"/>
    </ligand>
</feature>
<feature type="domain" description="Phosphoribosyl-AMP cyclohydrolase" evidence="12">
    <location>
        <begin position="38"/>
        <end position="111"/>
    </location>
</feature>
<dbReference type="EC" id="3.5.4.19" evidence="11"/>
<comment type="catalytic activity">
    <reaction evidence="2">
        <text>1-(5-phospho-beta-D-ribosyl)-ATP + H2O = 1-(5-phospho-beta-D-ribosyl)-5'-AMP + diphosphate + H(+)</text>
        <dbReference type="Rhea" id="RHEA:22828"/>
        <dbReference type="ChEBI" id="CHEBI:15377"/>
        <dbReference type="ChEBI" id="CHEBI:15378"/>
        <dbReference type="ChEBI" id="CHEBI:33019"/>
        <dbReference type="ChEBI" id="CHEBI:59457"/>
        <dbReference type="ChEBI" id="CHEBI:73183"/>
        <dbReference type="EC" id="3.6.1.31"/>
    </reaction>
</comment>
<evidence type="ECO:0000256" key="1">
    <source>
        <dbReference type="ARBA" id="ARBA00000024"/>
    </source>
</evidence>
<comment type="similarity">
    <text evidence="6">In the N-terminal section; belongs to the PRA-CH family.</text>
</comment>
<dbReference type="GO" id="GO:0004636">
    <property type="term" value="F:phosphoribosyl-ATP diphosphatase activity"/>
    <property type="evidence" value="ECO:0007669"/>
    <property type="project" value="UniProtKB-EC"/>
</dbReference>
<dbReference type="HAMAP" id="MF_01021">
    <property type="entry name" value="HisI"/>
    <property type="match status" value="1"/>
</dbReference>
<dbReference type="InterPro" id="IPR026660">
    <property type="entry name" value="PRA-CH"/>
</dbReference>
<proteinExistence type="inferred from homology"/>
<keyword evidence="11" id="KW-0479">Metal-binding</keyword>
<comment type="catalytic activity">
    <reaction evidence="1 11">
        <text>1-(5-phospho-beta-D-ribosyl)-5'-AMP + H2O = 1-(5-phospho-beta-D-ribosyl)-5-[(5-phospho-beta-D-ribosylamino)methylideneamino]imidazole-4-carboxamide</text>
        <dbReference type="Rhea" id="RHEA:20049"/>
        <dbReference type="ChEBI" id="CHEBI:15377"/>
        <dbReference type="ChEBI" id="CHEBI:58435"/>
        <dbReference type="ChEBI" id="CHEBI:59457"/>
        <dbReference type="EC" id="3.5.4.19"/>
    </reaction>
</comment>
<evidence type="ECO:0000313" key="13">
    <source>
        <dbReference type="EMBL" id="KAA5540435.1"/>
    </source>
</evidence>
<comment type="subunit">
    <text evidence="11">Homodimer.</text>
</comment>
<protein>
    <recommendedName>
        <fullName evidence="11">Phosphoribosyl-AMP cyclohydrolase</fullName>
        <shortName evidence="11">PRA-CH</shortName>
        <ecNumber evidence="11">3.5.4.19</ecNumber>
    </recommendedName>
</protein>
<dbReference type="EMBL" id="VWOX01000013">
    <property type="protein sequence ID" value="KAA5540435.1"/>
    <property type="molecule type" value="Genomic_DNA"/>
</dbReference>
<dbReference type="GO" id="GO:0008270">
    <property type="term" value="F:zinc ion binding"/>
    <property type="evidence" value="ECO:0007669"/>
    <property type="project" value="UniProtKB-UniRule"/>
</dbReference>
<feature type="binding site" evidence="11">
    <location>
        <position position="86"/>
    </location>
    <ligand>
        <name>Zn(2+)</name>
        <dbReference type="ChEBI" id="CHEBI:29105"/>
        <note>ligand shared between dimeric partners</note>
    </ligand>
</feature>
<comment type="cofactor">
    <cofactor evidence="11">
        <name>Mg(2+)</name>
        <dbReference type="ChEBI" id="CHEBI:18420"/>
    </cofactor>
    <text evidence="11">Binds 1 Mg(2+) ion per subunit.</text>
</comment>
<dbReference type="NCBIfam" id="NF000768">
    <property type="entry name" value="PRK00051.1"/>
    <property type="match status" value="1"/>
</dbReference>
<evidence type="ECO:0000256" key="3">
    <source>
        <dbReference type="ARBA" id="ARBA00005169"/>
    </source>
</evidence>
<feature type="binding site" evidence="11">
    <location>
        <position position="89"/>
    </location>
    <ligand>
        <name>Mg(2+)</name>
        <dbReference type="ChEBI" id="CHEBI:18420"/>
    </ligand>
</feature>
<keyword evidence="11" id="KW-0460">Magnesium</keyword>
<reference evidence="13 14" key="1">
    <citation type="submission" date="2019-08" db="EMBL/GenBank/DDBJ databases">
        <authorList>
            <person name="Dhanesh K."/>
            <person name="Kumar G."/>
            <person name="Sasikala C."/>
            <person name="Venkata Ramana C."/>
        </authorList>
    </citation>
    <scope>NUCLEOTIDE SEQUENCE [LARGE SCALE GENOMIC DNA]</scope>
    <source>
        <strain evidence="13 14">JC645</strain>
    </source>
</reference>
<dbReference type="PANTHER" id="PTHR42945">
    <property type="entry name" value="HISTIDINE BIOSYNTHESIS BIFUNCTIONAL PROTEIN"/>
    <property type="match status" value="1"/>
</dbReference>
<comment type="subcellular location">
    <subcellularLocation>
        <location evidence="11">Cytoplasm</location>
    </subcellularLocation>
</comment>
<keyword evidence="11" id="KW-0862">Zinc</keyword>
<dbReference type="UniPathway" id="UPA00031">
    <property type="reaction ID" value="UER00008"/>
</dbReference>
<comment type="cofactor">
    <cofactor evidence="11">
        <name>Zn(2+)</name>
        <dbReference type="ChEBI" id="CHEBI:29105"/>
    </cofactor>
    <text evidence="11">Binds 1 zinc ion per subunit.</text>
</comment>
<feature type="binding site" evidence="11">
    <location>
        <position position="102"/>
    </location>
    <ligand>
        <name>Zn(2+)</name>
        <dbReference type="ChEBI" id="CHEBI:29105"/>
        <note>ligand shared between dimeric partners</note>
    </ligand>
</feature>
<comment type="function">
    <text evidence="11">Catalyzes the hydrolysis of the adenine ring of phosphoribosyl-AMP.</text>
</comment>